<dbReference type="PANTHER" id="PTHR30093:SF2">
    <property type="entry name" value="TYPE II SECRETION SYSTEM PROTEIN H"/>
    <property type="match status" value="1"/>
</dbReference>
<evidence type="ECO:0000313" key="3">
    <source>
        <dbReference type="Proteomes" id="UP000280296"/>
    </source>
</evidence>
<dbReference type="InterPro" id="IPR012902">
    <property type="entry name" value="N_methyl_site"/>
</dbReference>
<gene>
    <name evidence="2" type="ORF">TsocGM_11260</name>
</gene>
<comment type="caution">
    <text evidence="2">The sequence shown here is derived from an EMBL/GenBank/DDBJ whole genome shotgun (WGS) entry which is preliminary data.</text>
</comment>
<dbReference type="PANTHER" id="PTHR30093">
    <property type="entry name" value="GENERAL SECRETION PATHWAY PROTEIN G"/>
    <property type="match status" value="1"/>
</dbReference>
<feature type="domain" description="DUF1559" evidence="1">
    <location>
        <begin position="33"/>
        <end position="329"/>
    </location>
</feature>
<evidence type="ECO:0000313" key="2">
    <source>
        <dbReference type="EMBL" id="RUL87580.1"/>
    </source>
</evidence>
<dbReference type="NCBIfam" id="TIGR02532">
    <property type="entry name" value="IV_pilin_GFxxxE"/>
    <property type="match status" value="1"/>
</dbReference>
<evidence type="ECO:0000259" key="1">
    <source>
        <dbReference type="Pfam" id="PF07596"/>
    </source>
</evidence>
<sequence length="349" mass="37504">MRRTSSRGFTLIELLVVIAIIGVLIALLLPAVQSAREAARRSQCTNNLKQMGLASLNYESTYGCLPPAMLVPSPVDNWGWSPSGLLSLLPFLEQGQMWAAYNVGAVQPNSQGNTLFNMNTTLFNTQVATLLCPSDGPMRQVTLSNYVGNYGGPFCMGGYTGTYIPTKDWNWGTGYMSGTLKLSNVKDGTSNTALWSEVLSGHTSPTTVRAGDSNPENWKRVHFETGLGNTQSGPDAAMAIVNACKSLDPTKTGVAGARGDWFQAYPYYVNYGVYNHTASPNTRACSNAPWNTWGQDVYGTAPPTSGHPGGVNVCLTDGSVRFVKDTVNLQAWWAIGTRAGGEVVSSDQY</sequence>
<proteinExistence type="predicted"/>
<dbReference type="PROSITE" id="PS00409">
    <property type="entry name" value="PROKAR_NTER_METHYL"/>
    <property type="match status" value="1"/>
</dbReference>
<dbReference type="AlphaFoldDB" id="A0A432MJZ6"/>
<dbReference type="Pfam" id="PF07963">
    <property type="entry name" value="N_methyl"/>
    <property type="match status" value="1"/>
</dbReference>
<dbReference type="InterPro" id="IPR045584">
    <property type="entry name" value="Pilin-like"/>
</dbReference>
<dbReference type="InterPro" id="IPR027558">
    <property type="entry name" value="Pre_pil_HX9DG_C"/>
</dbReference>
<accession>A0A432MJZ6</accession>
<dbReference type="Gene3D" id="3.30.700.10">
    <property type="entry name" value="Glycoprotein, Type 4 Pilin"/>
    <property type="match status" value="1"/>
</dbReference>
<dbReference type="Proteomes" id="UP000280296">
    <property type="component" value="Unassembled WGS sequence"/>
</dbReference>
<dbReference type="InterPro" id="IPR011453">
    <property type="entry name" value="DUF1559"/>
</dbReference>
<dbReference type="OrthoDB" id="263171at2"/>
<reference evidence="2 3" key="2">
    <citation type="submission" date="2019-01" db="EMBL/GenBank/DDBJ databases">
        <title>Tautonia sociabilis, a novel thermotolerant planctomycete of Isosphaeraceae family, isolated from a 4000 m deep subterranean habitat.</title>
        <authorList>
            <person name="Kovaleva O.L."/>
            <person name="Elcheninov A.G."/>
            <person name="Van Heerden E."/>
            <person name="Toshchakov S.V."/>
            <person name="Novikov A."/>
            <person name="Bonch-Osmolovskaya E.A."/>
            <person name="Kublanov I.V."/>
        </authorList>
    </citation>
    <scope>NUCLEOTIDE SEQUENCE [LARGE SCALE GENOMIC DNA]</scope>
    <source>
        <strain evidence="2 3">GM2012</strain>
    </source>
</reference>
<protein>
    <submittedName>
        <fullName evidence="2">DUF1559 domain-containing protein</fullName>
    </submittedName>
</protein>
<dbReference type="NCBIfam" id="TIGR04294">
    <property type="entry name" value="pre_pil_HX9DG"/>
    <property type="match status" value="1"/>
</dbReference>
<reference evidence="2 3" key="1">
    <citation type="submission" date="2018-12" db="EMBL/GenBank/DDBJ databases">
        <authorList>
            <person name="Toschakov S.V."/>
        </authorList>
    </citation>
    <scope>NUCLEOTIDE SEQUENCE [LARGE SCALE GENOMIC DNA]</scope>
    <source>
        <strain evidence="2 3">GM2012</strain>
    </source>
</reference>
<name>A0A432MJZ6_9BACT</name>
<dbReference type="EMBL" id="RYZH01000019">
    <property type="protein sequence ID" value="RUL87580.1"/>
    <property type="molecule type" value="Genomic_DNA"/>
</dbReference>
<organism evidence="2 3">
    <name type="scientific">Tautonia sociabilis</name>
    <dbReference type="NCBI Taxonomy" id="2080755"/>
    <lineage>
        <taxon>Bacteria</taxon>
        <taxon>Pseudomonadati</taxon>
        <taxon>Planctomycetota</taxon>
        <taxon>Planctomycetia</taxon>
        <taxon>Isosphaerales</taxon>
        <taxon>Isosphaeraceae</taxon>
        <taxon>Tautonia</taxon>
    </lineage>
</organism>
<dbReference type="Pfam" id="PF07596">
    <property type="entry name" value="SBP_bac_10"/>
    <property type="match status" value="1"/>
</dbReference>
<dbReference type="SUPFAM" id="SSF54523">
    <property type="entry name" value="Pili subunits"/>
    <property type="match status" value="1"/>
</dbReference>
<dbReference type="RefSeq" id="WP_126725468.1">
    <property type="nucleotide sequence ID" value="NZ_RYZH01000019.1"/>
</dbReference>
<keyword evidence="3" id="KW-1185">Reference proteome</keyword>